<sequence length="235" mass="26417">MSENESSLFHLELIRQRNLSEQEADILSAFARGIYPGTTETVLEAARQLDGSCPPLNEEKQANDYLWMAWEIILDIARSPDVTSETHEGLVGILERLRQFAKGELNVWGVNQVSRVEGPASASNVYGSVLQRSLLLGDVRLRSALEEEQSTVGEMSSTECRIQVALEDEANYIERGTLYHGPPTMCLQRWGFWLDNFKELGKEESGMSEEIRKAALEAEQNMRTIERGIGHTLSE</sequence>
<accession>A0A2J6R212</accession>
<keyword evidence="2" id="KW-1185">Reference proteome</keyword>
<proteinExistence type="predicted"/>
<dbReference type="PANTHER" id="PTHR38797">
    <property type="entry name" value="NUCLEAR PORE COMPLEX PROTEIN NUP85-RELATED"/>
    <property type="match status" value="1"/>
</dbReference>
<gene>
    <name evidence="1" type="ORF">L207DRAFT_535873</name>
</gene>
<dbReference type="AlphaFoldDB" id="A0A2J6R212"/>
<evidence type="ECO:0000313" key="1">
    <source>
        <dbReference type="EMBL" id="PMD32558.1"/>
    </source>
</evidence>
<dbReference type="STRING" id="1149755.A0A2J6R212"/>
<organism evidence="1 2">
    <name type="scientific">Hyaloscypha variabilis (strain UAMH 11265 / GT02V1 / F)</name>
    <name type="common">Meliniomyces variabilis</name>
    <dbReference type="NCBI Taxonomy" id="1149755"/>
    <lineage>
        <taxon>Eukaryota</taxon>
        <taxon>Fungi</taxon>
        <taxon>Dikarya</taxon>
        <taxon>Ascomycota</taxon>
        <taxon>Pezizomycotina</taxon>
        <taxon>Leotiomycetes</taxon>
        <taxon>Helotiales</taxon>
        <taxon>Hyaloscyphaceae</taxon>
        <taxon>Hyaloscypha</taxon>
        <taxon>Hyaloscypha variabilis</taxon>
    </lineage>
</organism>
<name>A0A2J6R212_HYAVF</name>
<dbReference type="OrthoDB" id="3562292at2759"/>
<protein>
    <submittedName>
        <fullName evidence="1">Uncharacterized protein</fullName>
    </submittedName>
</protein>
<dbReference type="PANTHER" id="PTHR38797:SF4">
    <property type="entry name" value="NUCLEAR PORE COMPLEX PROTEIN NUP85"/>
    <property type="match status" value="1"/>
</dbReference>
<dbReference type="InterPro" id="IPR053204">
    <property type="entry name" value="Oxopyrrolidines_Biosynth-assoc"/>
</dbReference>
<dbReference type="EMBL" id="KZ613958">
    <property type="protein sequence ID" value="PMD32558.1"/>
    <property type="molecule type" value="Genomic_DNA"/>
</dbReference>
<dbReference type="Proteomes" id="UP000235786">
    <property type="component" value="Unassembled WGS sequence"/>
</dbReference>
<evidence type="ECO:0000313" key="2">
    <source>
        <dbReference type="Proteomes" id="UP000235786"/>
    </source>
</evidence>
<reference evidence="1 2" key="1">
    <citation type="submission" date="2016-04" db="EMBL/GenBank/DDBJ databases">
        <title>A degradative enzymes factory behind the ericoid mycorrhizal symbiosis.</title>
        <authorList>
            <consortium name="DOE Joint Genome Institute"/>
            <person name="Martino E."/>
            <person name="Morin E."/>
            <person name="Grelet G."/>
            <person name="Kuo A."/>
            <person name="Kohler A."/>
            <person name="Daghino S."/>
            <person name="Barry K."/>
            <person name="Choi C."/>
            <person name="Cichocki N."/>
            <person name="Clum A."/>
            <person name="Copeland A."/>
            <person name="Hainaut M."/>
            <person name="Haridas S."/>
            <person name="Labutti K."/>
            <person name="Lindquist E."/>
            <person name="Lipzen A."/>
            <person name="Khouja H.-R."/>
            <person name="Murat C."/>
            <person name="Ohm R."/>
            <person name="Olson A."/>
            <person name="Spatafora J."/>
            <person name="Veneault-Fourrey C."/>
            <person name="Henrissat B."/>
            <person name="Grigoriev I."/>
            <person name="Martin F."/>
            <person name="Perotto S."/>
        </authorList>
    </citation>
    <scope>NUCLEOTIDE SEQUENCE [LARGE SCALE GENOMIC DNA]</scope>
    <source>
        <strain evidence="1 2">F</strain>
    </source>
</reference>